<evidence type="ECO:0000256" key="1">
    <source>
        <dbReference type="ARBA" id="ARBA00023157"/>
    </source>
</evidence>
<keyword evidence="2 3" id="KW-0424">Laminin EGF-like domain</keyword>
<evidence type="ECO:0000259" key="4">
    <source>
        <dbReference type="PROSITE" id="PS50027"/>
    </source>
</evidence>
<dbReference type="EMBL" id="CAKXAJ010003028">
    <property type="protein sequence ID" value="CAH2208304.1"/>
    <property type="molecule type" value="Genomic_DNA"/>
</dbReference>
<evidence type="ECO:0000256" key="3">
    <source>
        <dbReference type="PROSITE-ProRule" id="PRU00460"/>
    </source>
</evidence>
<sequence length="220" mass="24028">CPKDSGCIQLRDQSIVCTDCPAGYAGPRCEVCADGHFGDPTGQFGPPKECEECQCNGNVDPNAVGNCNRTTGECLKCIYNTAGEHCDKCLSGFFGDALLQNNKGDCKRCECHEAGTLESSEGSPQCDGLTGHCACRPRVIGKNCDMCEVNISLGQQWRRNQSRYINKMYHLVSTCMRNHFNGGSYKLLQVVQPLIYFGDIDVSLGKQPGYKGRNFVNSLT</sequence>
<dbReference type="PANTHER" id="PTHR10574">
    <property type="entry name" value="NETRIN/LAMININ-RELATED"/>
    <property type="match status" value="1"/>
</dbReference>
<dbReference type="Gene3D" id="2.10.25.10">
    <property type="entry name" value="Laminin"/>
    <property type="match status" value="3"/>
</dbReference>
<gene>
    <name evidence="5" type="primary">jg10546</name>
    <name evidence="5" type="ORF">PAEG_LOCUS920</name>
</gene>
<accession>A0A8S4QCG3</accession>
<dbReference type="GO" id="GO:0009887">
    <property type="term" value="P:animal organ morphogenesis"/>
    <property type="evidence" value="ECO:0007669"/>
    <property type="project" value="TreeGrafter"/>
</dbReference>
<feature type="non-terminal residue" evidence="5">
    <location>
        <position position="220"/>
    </location>
</feature>
<dbReference type="GO" id="GO:0007411">
    <property type="term" value="P:axon guidance"/>
    <property type="evidence" value="ECO:0007669"/>
    <property type="project" value="TreeGrafter"/>
</dbReference>
<dbReference type="Proteomes" id="UP000838756">
    <property type="component" value="Unassembled WGS sequence"/>
</dbReference>
<evidence type="ECO:0000313" key="6">
    <source>
        <dbReference type="Proteomes" id="UP000838756"/>
    </source>
</evidence>
<feature type="disulfide bond" evidence="3">
    <location>
        <begin position="77"/>
        <end position="86"/>
    </location>
</feature>
<dbReference type="GO" id="GO:0005201">
    <property type="term" value="F:extracellular matrix structural constituent"/>
    <property type="evidence" value="ECO:0007669"/>
    <property type="project" value="TreeGrafter"/>
</dbReference>
<dbReference type="PROSITE" id="PS01248">
    <property type="entry name" value="EGF_LAM_1"/>
    <property type="match status" value="1"/>
</dbReference>
<dbReference type="Pfam" id="PF00053">
    <property type="entry name" value="EGF_laminin"/>
    <property type="match status" value="3"/>
</dbReference>
<feature type="domain" description="Laminin EGF-like" evidence="4">
    <location>
        <begin position="53"/>
        <end position="108"/>
    </location>
</feature>
<dbReference type="SMART" id="SM00180">
    <property type="entry name" value="EGF_Lam"/>
    <property type="match status" value="3"/>
</dbReference>
<comment type="caution">
    <text evidence="3">Lacks conserved residue(s) required for the propagation of feature annotation.</text>
</comment>
<evidence type="ECO:0000313" key="5">
    <source>
        <dbReference type="EMBL" id="CAH2208304.1"/>
    </source>
</evidence>
<dbReference type="AlphaFoldDB" id="A0A8S4QCG3"/>
<comment type="caution">
    <text evidence="5">The sequence shown here is derived from an EMBL/GenBank/DDBJ whole genome shotgun (WGS) entry which is preliminary data.</text>
</comment>
<dbReference type="CDD" id="cd00055">
    <property type="entry name" value="EGF_Lam"/>
    <property type="match status" value="2"/>
</dbReference>
<organism evidence="5 6">
    <name type="scientific">Pararge aegeria aegeria</name>
    <dbReference type="NCBI Taxonomy" id="348720"/>
    <lineage>
        <taxon>Eukaryota</taxon>
        <taxon>Metazoa</taxon>
        <taxon>Ecdysozoa</taxon>
        <taxon>Arthropoda</taxon>
        <taxon>Hexapoda</taxon>
        <taxon>Insecta</taxon>
        <taxon>Pterygota</taxon>
        <taxon>Neoptera</taxon>
        <taxon>Endopterygota</taxon>
        <taxon>Lepidoptera</taxon>
        <taxon>Glossata</taxon>
        <taxon>Ditrysia</taxon>
        <taxon>Papilionoidea</taxon>
        <taxon>Nymphalidae</taxon>
        <taxon>Satyrinae</taxon>
        <taxon>Satyrini</taxon>
        <taxon>Parargina</taxon>
        <taxon>Pararge</taxon>
    </lineage>
</organism>
<evidence type="ECO:0000256" key="2">
    <source>
        <dbReference type="ARBA" id="ARBA00023292"/>
    </source>
</evidence>
<dbReference type="GO" id="GO:0009888">
    <property type="term" value="P:tissue development"/>
    <property type="evidence" value="ECO:0007669"/>
    <property type="project" value="TreeGrafter"/>
</dbReference>
<dbReference type="InterPro" id="IPR050440">
    <property type="entry name" value="Laminin/Netrin_ECM"/>
</dbReference>
<dbReference type="FunFam" id="2.10.25.10:FF:000174">
    <property type="entry name" value="Laminin subunit gamma-1"/>
    <property type="match status" value="1"/>
</dbReference>
<dbReference type="OrthoDB" id="430826at2759"/>
<dbReference type="PROSITE" id="PS50027">
    <property type="entry name" value="EGF_LAM_2"/>
    <property type="match status" value="1"/>
</dbReference>
<dbReference type="GO" id="GO:0005604">
    <property type="term" value="C:basement membrane"/>
    <property type="evidence" value="ECO:0007669"/>
    <property type="project" value="TreeGrafter"/>
</dbReference>
<name>A0A8S4QCG3_9NEOP</name>
<dbReference type="InterPro" id="IPR002049">
    <property type="entry name" value="LE_dom"/>
</dbReference>
<keyword evidence="1 3" id="KW-1015">Disulfide bond</keyword>
<reference evidence="5" key="1">
    <citation type="submission" date="2022-03" db="EMBL/GenBank/DDBJ databases">
        <authorList>
            <person name="Lindestad O."/>
        </authorList>
    </citation>
    <scope>NUCLEOTIDE SEQUENCE</scope>
</reference>
<keyword evidence="6" id="KW-1185">Reference proteome</keyword>
<protein>
    <submittedName>
        <fullName evidence="5">Jg10546 protein</fullName>
    </submittedName>
</protein>
<dbReference type="PANTHER" id="PTHR10574:SF406">
    <property type="entry name" value="LAMININ SUBUNIT ALPHA 5"/>
    <property type="match status" value="1"/>
</dbReference>
<dbReference type="SUPFAM" id="SSF57196">
    <property type="entry name" value="EGF/Laminin"/>
    <property type="match status" value="3"/>
</dbReference>
<proteinExistence type="predicted"/>